<dbReference type="CDD" id="cd22641">
    <property type="entry name" value="C24-like"/>
    <property type="match status" value="1"/>
</dbReference>
<dbReference type="EMBL" id="LR796716">
    <property type="protein sequence ID" value="CAB4161540.1"/>
    <property type="molecule type" value="Genomic_DNA"/>
</dbReference>
<name>A0A6J5NNX7_9CAUD</name>
<accession>A0A6J5NNX7</accession>
<proteinExistence type="predicted"/>
<dbReference type="SUPFAM" id="SSF88874">
    <property type="entry name" value="Receptor-binding domain of short tail fibre protein gp12"/>
    <property type="match status" value="1"/>
</dbReference>
<dbReference type="Gene3D" id="3.90.1340.10">
    <property type="entry name" value="Phage tail collar domain"/>
    <property type="match status" value="1"/>
</dbReference>
<evidence type="ECO:0008006" key="2">
    <source>
        <dbReference type="Google" id="ProtNLM"/>
    </source>
</evidence>
<sequence length="242" mass="24362">MPLETATFINGLVATNPVSTDPVAQADDHIRLIKSTIKATFPNLTGAVTANQATLNSPFPVGGIIMWSGSIATIPLGWTLCNGVEVPRSDGSGVITPPDLRDLFVVGAGGSYAVGQTGGANTATTNTAGAHTHGGTSGGTALTVGQIPSHSHSGTTSWGGDHTHSLPGLYIGGSGFGHTGANGWTGQLAYSTGSAGGHNHTFTTDPTGSGQAHTHTIGSDGVHAHTVDTRSPYYALALIMKV</sequence>
<evidence type="ECO:0000313" key="1">
    <source>
        <dbReference type="EMBL" id="CAB4161540.1"/>
    </source>
</evidence>
<dbReference type="InterPro" id="IPR037053">
    <property type="entry name" value="Phage_tail_collar_dom_sf"/>
</dbReference>
<gene>
    <name evidence="1" type="ORF">UFOVP730_58</name>
</gene>
<reference evidence="1" key="1">
    <citation type="submission" date="2020-04" db="EMBL/GenBank/DDBJ databases">
        <authorList>
            <person name="Chiriac C."/>
            <person name="Salcher M."/>
            <person name="Ghai R."/>
            <person name="Kavagutti S V."/>
        </authorList>
    </citation>
    <scope>NUCLEOTIDE SEQUENCE</scope>
</reference>
<protein>
    <recommendedName>
        <fullName evidence="2">Phage tail collar domain containing protein</fullName>
    </recommendedName>
</protein>
<organism evidence="1">
    <name type="scientific">uncultured Caudovirales phage</name>
    <dbReference type="NCBI Taxonomy" id="2100421"/>
    <lineage>
        <taxon>Viruses</taxon>
        <taxon>Duplodnaviria</taxon>
        <taxon>Heunggongvirae</taxon>
        <taxon>Uroviricota</taxon>
        <taxon>Caudoviricetes</taxon>
        <taxon>Peduoviridae</taxon>
        <taxon>Maltschvirus</taxon>
        <taxon>Maltschvirus maltsch</taxon>
    </lineage>
</organism>